<proteinExistence type="predicted"/>
<dbReference type="AlphaFoldDB" id="A0A2P5C5G5"/>
<gene>
    <name evidence="2" type="ORF">PanWU01x14_182980</name>
</gene>
<name>A0A2P5C5G5_PARAD</name>
<sequence>MHIKSPTVPTNVECLSQITKLITTVNSLFTIPRTVKPVAEIARRHENPKNEIDKPNKHESPTGKITPKEYQSDSSEISCLIFFNSPIISNSSGNNKRASRLLYSTKPHVFRPMVITTCLM</sequence>
<dbReference type="Proteomes" id="UP000237105">
    <property type="component" value="Unassembled WGS sequence"/>
</dbReference>
<organism evidence="2 3">
    <name type="scientific">Parasponia andersonii</name>
    <name type="common">Sponia andersonii</name>
    <dbReference type="NCBI Taxonomy" id="3476"/>
    <lineage>
        <taxon>Eukaryota</taxon>
        <taxon>Viridiplantae</taxon>
        <taxon>Streptophyta</taxon>
        <taxon>Embryophyta</taxon>
        <taxon>Tracheophyta</taxon>
        <taxon>Spermatophyta</taxon>
        <taxon>Magnoliopsida</taxon>
        <taxon>eudicotyledons</taxon>
        <taxon>Gunneridae</taxon>
        <taxon>Pentapetalae</taxon>
        <taxon>rosids</taxon>
        <taxon>fabids</taxon>
        <taxon>Rosales</taxon>
        <taxon>Cannabaceae</taxon>
        <taxon>Parasponia</taxon>
    </lineage>
</organism>
<protein>
    <submittedName>
        <fullName evidence="2">Uncharacterized protein</fullName>
    </submittedName>
</protein>
<reference evidence="3" key="1">
    <citation type="submission" date="2016-06" db="EMBL/GenBank/DDBJ databases">
        <title>Parallel loss of symbiosis genes in relatives of nitrogen-fixing non-legume Parasponia.</title>
        <authorList>
            <person name="Van Velzen R."/>
            <person name="Holmer R."/>
            <person name="Bu F."/>
            <person name="Rutten L."/>
            <person name="Van Zeijl A."/>
            <person name="Liu W."/>
            <person name="Santuari L."/>
            <person name="Cao Q."/>
            <person name="Sharma T."/>
            <person name="Shen D."/>
            <person name="Roswanjaya Y."/>
            <person name="Wardhani T."/>
            <person name="Kalhor M.S."/>
            <person name="Jansen J."/>
            <person name="Van den Hoogen J."/>
            <person name="Gungor B."/>
            <person name="Hartog M."/>
            <person name="Hontelez J."/>
            <person name="Verver J."/>
            <person name="Yang W.-C."/>
            <person name="Schijlen E."/>
            <person name="Repin R."/>
            <person name="Schilthuizen M."/>
            <person name="Schranz E."/>
            <person name="Heidstra R."/>
            <person name="Miyata K."/>
            <person name="Fedorova E."/>
            <person name="Kohlen W."/>
            <person name="Bisseling T."/>
            <person name="Smit S."/>
            <person name="Geurts R."/>
        </authorList>
    </citation>
    <scope>NUCLEOTIDE SEQUENCE [LARGE SCALE GENOMIC DNA]</scope>
    <source>
        <strain evidence="3">cv. WU1-14</strain>
    </source>
</reference>
<evidence type="ECO:0000313" key="2">
    <source>
        <dbReference type="EMBL" id="PON56286.1"/>
    </source>
</evidence>
<dbReference type="OrthoDB" id="10327240at2759"/>
<dbReference type="EMBL" id="JXTB01000173">
    <property type="protein sequence ID" value="PON56286.1"/>
    <property type="molecule type" value="Genomic_DNA"/>
</dbReference>
<comment type="caution">
    <text evidence="2">The sequence shown here is derived from an EMBL/GenBank/DDBJ whole genome shotgun (WGS) entry which is preliminary data.</text>
</comment>
<evidence type="ECO:0000313" key="3">
    <source>
        <dbReference type="Proteomes" id="UP000237105"/>
    </source>
</evidence>
<evidence type="ECO:0000256" key="1">
    <source>
        <dbReference type="SAM" id="MobiDB-lite"/>
    </source>
</evidence>
<feature type="region of interest" description="Disordered" evidence="1">
    <location>
        <begin position="41"/>
        <end position="71"/>
    </location>
</feature>
<keyword evidence="3" id="KW-1185">Reference proteome</keyword>
<accession>A0A2P5C5G5</accession>